<dbReference type="Gramene" id="TuG1812G0300002245.01.T01">
    <property type="protein sequence ID" value="TuG1812G0300002245.01.T01"/>
    <property type="gene ID" value="TuG1812G0300002245.01"/>
</dbReference>
<name>A0A8R7TV37_TRIUA</name>
<dbReference type="Proteomes" id="UP000015106">
    <property type="component" value="Chromosome 3"/>
</dbReference>
<sequence>MSSSSSSTTYSPVSSTPSPLHLLLSSLLSGRLQIGWIGCRSSTGRLTNRQWVVPPSRSAHLEIEGD</sequence>
<reference evidence="1" key="3">
    <citation type="submission" date="2022-06" db="UniProtKB">
        <authorList>
            <consortium name="EnsemblPlants"/>
        </authorList>
    </citation>
    <scope>IDENTIFICATION</scope>
</reference>
<evidence type="ECO:0000313" key="1">
    <source>
        <dbReference type="EnsemblPlants" id="TuG1812G0300002245.01.T01"/>
    </source>
</evidence>
<reference evidence="1" key="2">
    <citation type="submission" date="2018-03" db="EMBL/GenBank/DDBJ databases">
        <title>The Triticum urartu genome reveals the dynamic nature of wheat genome evolution.</title>
        <authorList>
            <person name="Ling H."/>
            <person name="Ma B."/>
            <person name="Shi X."/>
            <person name="Liu H."/>
            <person name="Dong L."/>
            <person name="Sun H."/>
            <person name="Cao Y."/>
            <person name="Gao Q."/>
            <person name="Zheng S."/>
            <person name="Li Y."/>
            <person name="Yu Y."/>
            <person name="Du H."/>
            <person name="Qi M."/>
            <person name="Li Y."/>
            <person name="Yu H."/>
            <person name="Cui Y."/>
            <person name="Wang N."/>
            <person name="Chen C."/>
            <person name="Wu H."/>
            <person name="Zhao Y."/>
            <person name="Zhang J."/>
            <person name="Li Y."/>
            <person name="Zhou W."/>
            <person name="Zhang B."/>
            <person name="Hu W."/>
            <person name="Eijk M."/>
            <person name="Tang J."/>
            <person name="Witsenboer H."/>
            <person name="Zhao S."/>
            <person name="Li Z."/>
            <person name="Zhang A."/>
            <person name="Wang D."/>
            <person name="Liang C."/>
        </authorList>
    </citation>
    <scope>NUCLEOTIDE SEQUENCE [LARGE SCALE GENOMIC DNA]</scope>
    <source>
        <strain evidence="1">cv. G1812</strain>
    </source>
</reference>
<reference evidence="2" key="1">
    <citation type="journal article" date="2013" name="Nature">
        <title>Draft genome of the wheat A-genome progenitor Triticum urartu.</title>
        <authorList>
            <person name="Ling H.Q."/>
            <person name="Zhao S."/>
            <person name="Liu D."/>
            <person name="Wang J."/>
            <person name="Sun H."/>
            <person name="Zhang C."/>
            <person name="Fan H."/>
            <person name="Li D."/>
            <person name="Dong L."/>
            <person name="Tao Y."/>
            <person name="Gao C."/>
            <person name="Wu H."/>
            <person name="Li Y."/>
            <person name="Cui Y."/>
            <person name="Guo X."/>
            <person name="Zheng S."/>
            <person name="Wang B."/>
            <person name="Yu K."/>
            <person name="Liang Q."/>
            <person name="Yang W."/>
            <person name="Lou X."/>
            <person name="Chen J."/>
            <person name="Feng M."/>
            <person name="Jian J."/>
            <person name="Zhang X."/>
            <person name="Luo G."/>
            <person name="Jiang Y."/>
            <person name="Liu J."/>
            <person name="Wang Z."/>
            <person name="Sha Y."/>
            <person name="Zhang B."/>
            <person name="Wu H."/>
            <person name="Tang D."/>
            <person name="Shen Q."/>
            <person name="Xue P."/>
            <person name="Zou S."/>
            <person name="Wang X."/>
            <person name="Liu X."/>
            <person name="Wang F."/>
            <person name="Yang Y."/>
            <person name="An X."/>
            <person name="Dong Z."/>
            <person name="Zhang K."/>
            <person name="Zhang X."/>
            <person name="Luo M.C."/>
            <person name="Dvorak J."/>
            <person name="Tong Y."/>
            <person name="Wang J."/>
            <person name="Yang H."/>
            <person name="Li Z."/>
            <person name="Wang D."/>
            <person name="Zhang A."/>
            <person name="Wang J."/>
        </authorList>
    </citation>
    <scope>NUCLEOTIDE SEQUENCE</scope>
    <source>
        <strain evidence="2">cv. G1812</strain>
    </source>
</reference>
<protein>
    <submittedName>
        <fullName evidence="1">Uncharacterized protein</fullName>
    </submittedName>
</protein>
<evidence type="ECO:0000313" key="2">
    <source>
        <dbReference type="Proteomes" id="UP000015106"/>
    </source>
</evidence>
<organism evidence="1 2">
    <name type="scientific">Triticum urartu</name>
    <name type="common">Red wild einkorn</name>
    <name type="synonym">Crithodium urartu</name>
    <dbReference type="NCBI Taxonomy" id="4572"/>
    <lineage>
        <taxon>Eukaryota</taxon>
        <taxon>Viridiplantae</taxon>
        <taxon>Streptophyta</taxon>
        <taxon>Embryophyta</taxon>
        <taxon>Tracheophyta</taxon>
        <taxon>Spermatophyta</taxon>
        <taxon>Magnoliopsida</taxon>
        <taxon>Liliopsida</taxon>
        <taxon>Poales</taxon>
        <taxon>Poaceae</taxon>
        <taxon>BOP clade</taxon>
        <taxon>Pooideae</taxon>
        <taxon>Triticodae</taxon>
        <taxon>Triticeae</taxon>
        <taxon>Triticinae</taxon>
        <taxon>Triticum</taxon>
    </lineage>
</organism>
<proteinExistence type="predicted"/>
<dbReference type="EnsemblPlants" id="TuG1812G0300002245.01.T01">
    <property type="protein sequence ID" value="TuG1812G0300002245.01.T01"/>
    <property type="gene ID" value="TuG1812G0300002245.01"/>
</dbReference>
<keyword evidence="2" id="KW-1185">Reference proteome</keyword>
<dbReference type="AlphaFoldDB" id="A0A8R7TV37"/>
<accession>A0A8R7TV37</accession>